<feature type="domain" description="Scaffold protein Nfu/NifU N-terminal" evidence="2">
    <location>
        <begin position="7"/>
        <end position="95"/>
    </location>
</feature>
<sequence>MKRTVTVYAEATPNPATMKFVTDVMLMNGGESAEFLSIEDAKGFSTMAEALFAFPFVKSVFFANNFVTVTKTETIQWEFVMNELREFVRDWVQNNDTIVEKMPAPKSATGGSGVEQKIVSVEPELNTETDHLIYNLLEEYVKPAVESDGGAIDFKSFDEVTGTVTVVLRGSCSGCPSSTATLKGGIETLLKSNCPEVSEVVALEG</sequence>
<reference evidence="3" key="1">
    <citation type="submission" date="2021-04" db="EMBL/GenBank/DDBJ databases">
        <authorList>
            <person name="Rodrigo-Torres L."/>
            <person name="Arahal R. D."/>
            <person name="Lucena T."/>
        </authorList>
    </citation>
    <scope>NUCLEOTIDE SEQUENCE</scope>
    <source>
        <strain evidence="3">AS29M-1</strain>
    </source>
</reference>
<dbReference type="SUPFAM" id="SSF110836">
    <property type="entry name" value="Hypothetical protein SAV1430"/>
    <property type="match status" value="1"/>
</dbReference>
<dbReference type="EMBL" id="OU015584">
    <property type="protein sequence ID" value="CAG5078927.1"/>
    <property type="molecule type" value="Genomic_DNA"/>
</dbReference>
<keyword evidence="4" id="KW-1185">Reference proteome</keyword>
<name>A0A916NAC4_9FLAO</name>
<evidence type="ECO:0000256" key="1">
    <source>
        <dbReference type="ARBA" id="ARBA00006420"/>
    </source>
</evidence>
<proteinExistence type="inferred from homology"/>
<dbReference type="PANTHER" id="PTHR11178">
    <property type="entry name" value="IRON-SULFUR CLUSTER SCAFFOLD PROTEIN NFU-RELATED"/>
    <property type="match status" value="1"/>
</dbReference>
<evidence type="ECO:0000313" key="4">
    <source>
        <dbReference type="Proteomes" id="UP000683507"/>
    </source>
</evidence>
<protein>
    <recommendedName>
        <fullName evidence="2">Scaffold protein Nfu/NifU N-terminal domain-containing protein</fullName>
    </recommendedName>
</protein>
<dbReference type="GO" id="GO:0005506">
    <property type="term" value="F:iron ion binding"/>
    <property type="evidence" value="ECO:0007669"/>
    <property type="project" value="InterPro"/>
</dbReference>
<dbReference type="InterPro" id="IPR035433">
    <property type="entry name" value="NFU1-like"/>
</dbReference>
<dbReference type="Pfam" id="PF08712">
    <property type="entry name" value="Nfu_N"/>
    <property type="match status" value="1"/>
</dbReference>
<dbReference type="Proteomes" id="UP000683507">
    <property type="component" value="Chromosome"/>
</dbReference>
<dbReference type="GO" id="GO:0016226">
    <property type="term" value="P:iron-sulfur cluster assembly"/>
    <property type="evidence" value="ECO:0007669"/>
    <property type="project" value="InterPro"/>
</dbReference>
<comment type="similarity">
    <text evidence="1">Belongs to the NifU family.</text>
</comment>
<dbReference type="Pfam" id="PF01106">
    <property type="entry name" value="NifU"/>
    <property type="match status" value="1"/>
</dbReference>
<dbReference type="InterPro" id="IPR014824">
    <property type="entry name" value="Nfu/NifU_N"/>
</dbReference>
<dbReference type="PANTHER" id="PTHR11178:SF1">
    <property type="entry name" value="NFU1 IRON-SULFUR CLUSTER SCAFFOLD HOMOLOG, MITOCHONDRIAL"/>
    <property type="match status" value="1"/>
</dbReference>
<dbReference type="GO" id="GO:0051536">
    <property type="term" value="F:iron-sulfur cluster binding"/>
    <property type="evidence" value="ECO:0007669"/>
    <property type="project" value="InterPro"/>
</dbReference>
<organism evidence="3 4">
    <name type="scientific">Parvicella tangerina</name>
    <dbReference type="NCBI Taxonomy" id="2829795"/>
    <lineage>
        <taxon>Bacteria</taxon>
        <taxon>Pseudomonadati</taxon>
        <taxon>Bacteroidota</taxon>
        <taxon>Flavobacteriia</taxon>
        <taxon>Flavobacteriales</taxon>
        <taxon>Parvicellaceae</taxon>
        <taxon>Parvicella</taxon>
    </lineage>
</organism>
<dbReference type="InterPro" id="IPR001075">
    <property type="entry name" value="NIF_FeS_clus_asmbl_NifU_C"/>
</dbReference>
<dbReference type="Gene3D" id="3.30.300.130">
    <property type="entry name" value="Fe-S cluster assembly (FSCA)"/>
    <property type="match status" value="1"/>
</dbReference>
<accession>A0A916NAC4</accession>
<evidence type="ECO:0000313" key="3">
    <source>
        <dbReference type="EMBL" id="CAG5078927.1"/>
    </source>
</evidence>
<dbReference type="AlphaFoldDB" id="A0A916NAC4"/>
<dbReference type="PIRSF" id="PIRSF036773">
    <property type="entry name" value="HIRIP5"/>
    <property type="match status" value="1"/>
</dbReference>
<evidence type="ECO:0000259" key="2">
    <source>
        <dbReference type="SMART" id="SM00932"/>
    </source>
</evidence>
<dbReference type="SMART" id="SM00932">
    <property type="entry name" value="Nfu_N"/>
    <property type="match status" value="1"/>
</dbReference>
<dbReference type="SUPFAM" id="SSF117916">
    <property type="entry name" value="Fe-S cluster assembly (FSCA) domain-like"/>
    <property type="match status" value="1"/>
</dbReference>
<dbReference type="KEGG" id="ptan:CRYO30217_00808"/>
<dbReference type="InterPro" id="IPR036498">
    <property type="entry name" value="Nfu/NifU_N_sf"/>
</dbReference>
<dbReference type="InterPro" id="IPR034904">
    <property type="entry name" value="FSCA_dom_sf"/>
</dbReference>
<dbReference type="RefSeq" id="WP_258541032.1">
    <property type="nucleotide sequence ID" value="NZ_OU015584.1"/>
</dbReference>
<dbReference type="Gene3D" id="3.30.1370.70">
    <property type="entry name" value="Scaffold protein Nfu/NifU, N-terminal domain"/>
    <property type="match status" value="1"/>
</dbReference>
<gene>
    <name evidence="3" type="ORF">CRYO30217_00808</name>
</gene>